<proteinExistence type="predicted"/>
<reference evidence="1" key="2">
    <citation type="submission" date="2020-05" db="UniProtKB">
        <authorList>
            <consortium name="EnsemblMetazoa"/>
        </authorList>
    </citation>
    <scope>IDENTIFICATION</scope>
    <source>
        <strain evidence="1">IAEA</strain>
    </source>
</reference>
<evidence type="ECO:0000313" key="1">
    <source>
        <dbReference type="EnsemblMetazoa" id="GBRI027770-PA"/>
    </source>
</evidence>
<dbReference type="AlphaFoldDB" id="A0A1A9WQ35"/>
<reference evidence="2" key="1">
    <citation type="submission" date="2014-03" db="EMBL/GenBank/DDBJ databases">
        <authorList>
            <person name="Aksoy S."/>
            <person name="Warren W."/>
            <person name="Wilson R.K."/>
        </authorList>
    </citation>
    <scope>NUCLEOTIDE SEQUENCE [LARGE SCALE GENOMIC DNA]</scope>
    <source>
        <strain evidence="2">IAEA</strain>
    </source>
</reference>
<dbReference type="VEuPathDB" id="VectorBase:GBRI027770"/>
<protein>
    <submittedName>
        <fullName evidence="1">Uncharacterized protein</fullName>
    </submittedName>
</protein>
<organism evidence="1 2">
    <name type="scientific">Glossina brevipalpis</name>
    <dbReference type="NCBI Taxonomy" id="37001"/>
    <lineage>
        <taxon>Eukaryota</taxon>
        <taxon>Metazoa</taxon>
        <taxon>Ecdysozoa</taxon>
        <taxon>Arthropoda</taxon>
        <taxon>Hexapoda</taxon>
        <taxon>Insecta</taxon>
        <taxon>Pterygota</taxon>
        <taxon>Neoptera</taxon>
        <taxon>Endopterygota</taxon>
        <taxon>Diptera</taxon>
        <taxon>Brachycera</taxon>
        <taxon>Muscomorpha</taxon>
        <taxon>Hippoboscoidea</taxon>
        <taxon>Glossinidae</taxon>
        <taxon>Glossina</taxon>
    </lineage>
</organism>
<dbReference type="Proteomes" id="UP000091820">
    <property type="component" value="Unassembled WGS sequence"/>
</dbReference>
<accession>A0A1A9WQ35</accession>
<dbReference type="EnsemblMetazoa" id="GBRI027770-RA">
    <property type="protein sequence ID" value="GBRI027770-PA"/>
    <property type="gene ID" value="GBRI027770"/>
</dbReference>
<sequence>MYGISHVHTYTLLCKTYSEHFVSNYFLKQQSVIRIPISLCGFQKGKTLRKKGILKNEGICFCLVGDLLCVRTNTTPKLEKRNVKQRNVANTDKDATQMIQNFKLKYFTALSTFGIVSVHLNYTFNFLLEEKYFSSLASNMHIIGGGGDCGFPAVKAGFIFILARICDKFDGIEILLEVAEVVAKVYRYRNLANCLLIEIRDEKRKCNLSLARHVFVKRKRCMKYFSVPHYCCAGCASNSQIEIMQTFEEQE</sequence>
<name>A0A1A9WQ35_9MUSC</name>
<keyword evidence="2" id="KW-1185">Reference proteome</keyword>
<evidence type="ECO:0000313" key="2">
    <source>
        <dbReference type="Proteomes" id="UP000091820"/>
    </source>
</evidence>